<feature type="signal peptide" evidence="1">
    <location>
        <begin position="1"/>
        <end position="24"/>
    </location>
</feature>
<dbReference type="RefSeq" id="WP_289363677.1">
    <property type="nucleotide sequence ID" value="NZ_JAUCBP010000002.1"/>
</dbReference>
<organism evidence="2 3">
    <name type="scientific">Alteromonas arenosi</name>
    <dbReference type="NCBI Taxonomy" id="3055817"/>
    <lineage>
        <taxon>Bacteria</taxon>
        <taxon>Pseudomonadati</taxon>
        <taxon>Pseudomonadota</taxon>
        <taxon>Gammaproteobacteria</taxon>
        <taxon>Alteromonadales</taxon>
        <taxon>Alteromonadaceae</taxon>
        <taxon>Alteromonas/Salinimonas group</taxon>
        <taxon>Alteromonas</taxon>
    </lineage>
</organism>
<proteinExistence type="predicted"/>
<keyword evidence="1" id="KW-0732">Signal</keyword>
<gene>
    <name evidence="2" type="ORF">QTP81_03170</name>
</gene>
<evidence type="ECO:0000313" key="3">
    <source>
        <dbReference type="Proteomes" id="UP001234343"/>
    </source>
</evidence>
<feature type="chain" id="PRO_5047138405" description="Alginate export domain-containing protein" evidence="1">
    <location>
        <begin position="25"/>
        <end position="415"/>
    </location>
</feature>
<evidence type="ECO:0008006" key="4">
    <source>
        <dbReference type="Google" id="ProtNLM"/>
    </source>
</evidence>
<protein>
    <recommendedName>
        <fullName evidence="4">Alginate export domain-containing protein</fullName>
    </recommendedName>
</protein>
<name>A0ABT7SVN4_9ALTE</name>
<evidence type="ECO:0000256" key="1">
    <source>
        <dbReference type="SAM" id="SignalP"/>
    </source>
</evidence>
<keyword evidence="3" id="KW-1185">Reference proteome</keyword>
<reference evidence="2 3" key="1">
    <citation type="submission" date="2023-06" db="EMBL/GenBank/DDBJ databases">
        <title>Alteromonas sp. ASW11-36 isolated from intertidal sand.</title>
        <authorList>
            <person name="Li Y."/>
        </authorList>
    </citation>
    <scope>NUCLEOTIDE SEQUENCE [LARGE SCALE GENOMIC DNA]</scope>
    <source>
        <strain evidence="2 3">ASW11-36</strain>
    </source>
</reference>
<comment type="caution">
    <text evidence="2">The sequence shown here is derived from an EMBL/GenBank/DDBJ whole genome shotgun (WGS) entry which is preliminary data.</text>
</comment>
<sequence length="415" mass="48480">MKAFSLYTTLCWLLTLPLSVVCFAQDYELSGEAGIEQRYFFEDPLLPEQERAQGSVYLQPEFFFNWNDGDDRLVIKPFTRLDQHDSERSHFDLRELHWLHQDRDWEFLAGISKVFWGQTESLHLVDIINQTDYVEAVDGEDKLGQPMLSYSYFSNYGRLSAFILPYFRERTFASTEGRVTPPFRIDTDNPLFASSNEETNIDYALRWQHSMGNWDLGFSYFDGTNREPYLAQGFDPVTNRLVLQPYYSQIQQVGVDALAVVDAWLFKFEGIYRKDDEENVPVTLQDVIVDNFFAAVVGLEYTSVGVFDSQYDIGWLVEYQFDEREQTAFVFGQNDLMVGLRFIVNDIDGTEVLVGVVQDLDDSGSYTGFLEASSRITDQWRWKLDGYFFASEQLTDPLYFLRREDFVQFSLEYYF</sequence>
<dbReference type="EMBL" id="JAUCBP010000002">
    <property type="protein sequence ID" value="MDM7859607.1"/>
    <property type="molecule type" value="Genomic_DNA"/>
</dbReference>
<accession>A0ABT7SVN4</accession>
<dbReference type="Proteomes" id="UP001234343">
    <property type="component" value="Unassembled WGS sequence"/>
</dbReference>
<evidence type="ECO:0000313" key="2">
    <source>
        <dbReference type="EMBL" id="MDM7859607.1"/>
    </source>
</evidence>